<accession>A0ABQ7VB77</accession>
<dbReference type="PANTHER" id="PTHR33116">
    <property type="entry name" value="REVERSE TRANSCRIPTASE ZINC-BINDING DOMAIN-CONTAINING PROTEIN-RELATED-RELATED"/>
    <property type="match status" value="1"/>
</dbReference>
<name>A0ABQ7VB77_SOLTU</name>
<sequence>MAISKSLLTELGFPYKFINWVMECVTTVSYSLMLFGGLTKPFQARRGLRQGDPMSDMNSISLLQETFEKFSCASGLKGNLEKSSIYMAGTNQSIRLDIIQKLGYLEGRLPFKYLGVPLSTKKLSVSKCLPLVENFTAKLHCWSAKLLSYAGRLQLIKSVLFGMQSYWAQIFVLPKKVVKMLESVCRTYLWTGQGAISKKSLVAWDIICQPGSAGGLNVIDLKIWNKAAILKHLWAISMKKDIMWIRWVHYYYIKQNNLGLMISPSNAAWVLKKIIDSRQSLMTQHFFQGSIHQTLARML</sequence>
<dbReference type="EMBL" id="JAIVGD010000013">
    <property type="protein sequence ID" value="KAH0761345.1"/>
    <property type="molecule type" value="Genomic_DNA"/>
</dbReference>
<proteinExistence type="predicted"/>
<dbReference type="Proteomes" id="UP000826656">
    <property type="component" value="Unassembled WGS sequence"/>
</dbReference>
<organism evidence="1 2">
    <name type="scientific">Solanum tuberosum</name>
    <name type="common">Potato</name>
    <dbReference type="NCBI Taxonomy" id="4113"/>
    <lineage>
        <taxon>Eukaryota</taxon>
        <taxon>Viridiplantae</taxon>
        <taxon>Streptophyta</taxon>
        <taxon>Embryophyta</taxon>
        <taxon>Tracheophyta</taxon>
        <taxon>Spermatophyta</taxon>
        <taxon>Magnoliopsida</taxon>
        <taxon>eudicotyledons</taxon>
        <taxon>Gunneridae</taxon>
        <taxon>Pentapetalae</taxon>
        <taxon>asterids</taxon>
        <taxon>lamiids</taxon>
        <taxon>Solanales</taxon>
        <taxon>Solanaceae</taxon>
        <taxon>Solanoideae</taxon>
        <taxon>Solaneae</taxon>
        <taxon>Solanum</taxon>
    </lineage>
</organism>
<comment type="caution">
    <text evidence="1">The sequence shown here is derived from an EMBL/GenBank/DDBJ whole genome shotgun (WGS) entry which is preliminary data.</text>
</comment>
<reference evidence="1 2" key="1">
    <citation type="journal article" date="2021" name="bioRxiv">
        <title>Chromosome-scale and haplotype-resolved genome assembly of a tetraploid potato cultivar.</title>
        <authorList>
            <person name="Sun H."/>
            <person name="Jiao W.-B."/>
            <person name="Krause K."/>
            <person name="Campoy J.A."/>
            <person name="Goel M."/>
            <person name="Folz-Donahue K."/>
            <person name="Kukat C."/>
            <person name="Huettel B."/>
            <person name="Schneeberger K."/>
        </authorList>
    </citation>
    <scope>NUCLEOTIDE SEQUENCE [LARGE SCALE GENOMIC DNA]</scope>
    <source>
        <strain evidence="1">SolTubOtavaFocal</strain>
        <tissue evidence="1">Leaves</tissue>
    </source>
</reference>
<evidence type="ECO:0000313" key="1">
    <source>
        <dbReference type="EMBL" id="KAH0761345.1"/>
    </source>
</evidence>
<gene>
    <name evidence="1" type="ORF">KY290_017418</name>
</gene>
<protein>
    <submittedName>
        <fullName evidence="1">Uncharacterized protein</fullName>
    </submittedName>
</protein>
<dbReference type="PANTHER" id="PTHR33116:SF66">
    <property type="entry name" value="REVERSE TRANSCRIPTASE ZINC-BINDING DOMAIN-CONTAINING PROTEIN"/>
    <property type="match status" value="1"/>
</dbReference>
<keyword evidence="2" id="KW-1185">Reference proteome</keyword>
<evidence type="ECO:0000313" key="2">
    <source>
        <dbReference type="Proteomes" id="UP000826656"/>
    </source>
</evidence>